<evidence type="ECO:0000256" key="1">
    <source>
        <dbReference type="SAM" id="MobiDB-lite"/>
    </source>
</evidence>
<feature type="signal peptide" evidence="2">
    <location>
        <begin position="1"/>
        <end position="22"/>
    </location>
</feature>
<evidence type="ECO:0000256" key="2">
    <source>
        <dbReference type="SAM" id="SignalP"/>
    </source>
</evidence>
<feature type="compositionally biased region" description="Low complexity" evidence="1">
    <location>
        <begin position="31"/>
        <end position="44"/>
    </location>
</feature>
<dbReference type="InterPro" id="IPR032011">
    <property type="entry name" value="DUF4794"/>
</dbReference>
<dbReference type="FunCoup" id="A0A6I8UCY6">
    <property type="interactions" value="2"/>
</dbReference>
<name>A0A6I8UCY6_DROPS</name>
<accession>A0A6I8UCY6</accession>
<feature type="region of interest" description="Disordered" evidence="1">
    <location>
        <begin position="30"/>
        <end position="141"/>
    </location>
</feature>
<dbReference type="AlphaFoldDB" id="A0A6I8UCY6"/>
<protein>
    <recommendedName>
        <fullName evidence="3">DUF4794 domain-containing protein</fullName>
    </recommendedName>
</protein>
<keyword evidence="2" id="KW-0732">Signal</keyword>
<feature type="chain" id="PRO_5026287278" description="DUF4794 domain-containing protein" evidence="2">
    <location>
        <begin position="23"/>
        <end position="196"/>
    </location>
</feature>
<proteinExistence type="predicted"/>
<reference evidence="5" key="1">
    <citation type="submission" date="2025-08" db="UniProtKB">
        <authorList>
            <consortium name="RefSeq"/>
        </authorList>
    </citation>
    <scope>IDENTIFICATION</scope>
    <source>
        <strain evidence="5">MV-25-SWS-2005</strain>
        <tissue evidence="5">Whole body</tissue>
    </source>
</reference>
<dbReference type="Proteomes" id="UP000001819">
    <property type="component" value="Chromosome X"/>
</dbReference>
<dbReference type="KEGG" id="dpo:4813044"/>
<dbReference type="RefSeq" id="XP_001353516.3">
    <property type="nucleotide sequence ID" value="XM_001353480.4"/>
</dbReference>
<dbReference type="InParanoid" id="A0A6I8UCY6"/>
<dbReference type="Pfam" id="PF16042">
    <property type="entry name" value="DUF4794"/>
    <property type="match status" value="1"/>
</dbReference>
<evidence type="ECO:0000259" key="3">
    <source>
        <dbReference type="Pfam" id="PF16042"/>
    </source>
</evidence>
<gene>
    <name evidence="5" type="primary">LOC4813044</name>
</gene>
<evidence type="ECO:0000313" key="5">
    <source>
        <dbReference type="RefSeq" id="XP_001353516.3"/>
    </source>
</evidence>
<evidence type="ECO:0000313" key="4">
    <source>
        <dbReference type="Proteomes" id="UP000001819"/>
    </source>
</evidence>
<feature type="domain" description="DUF4794" evidence="3">
    <location>
        <begin position="45"/>
        <end position="104"/>
    </location>
</feature>
<sequence length="196" mass="21405">MIKPSSATAFILLLSLMALSTAEPLRRRFSARQVQAQAPASPAPTGYPEAGVTPEVPFDLPSSTAKPDVTYLPPDNTYGPPDNTYGPPDNTYGPPATADVEPGQEPQPEDQPEYPIETDDIPPVDDEALGDAKQQPAEDEEEEVLVQVSDDGTVIAVSSSLDQPQSVQSARLYQRFPQGRRREQPVPQRLILRRSW</sequence>
<keyword evidence="4" id="KW-1185">Reference proteome</keyword>
<feature type="compositionally biased region" description="Acidic residues" evidence="1">
    <location>
        <begin position="107"/>
        <end position="129"/>
    </location>
</feature>
<organism evidence="4 5">
    <name type="scientific">Drosophila pseudoobscura pseudoobscura</name>
    <name type="common">Fruit fly</name>
    <dbReference type="NCBI Taxonomy" id="46245"/>
    <lineage>
        <taxon>Eukaryota</taxon>
        <taxon>Metazoa</taxon>
        <taxon>Ecdysozoa</taxon>
        <taxon>Arthropoda</taxon>
        <taxon>Hexapoda</taxon>
        <taxon>Insecta</taxon>
        <taxon>Pterygota</taxon>
        <taxon>Neoptera</taxon>
        <taxon>Endopterygota</taxon>
        <taxon>Diptera</taxon>
        <taxon>Brachycera</taxon>
        <taxon>Muscomorpha</taxon>
        <taxon>Ephydroidea</taxon>
        <taxon>Drosophilidae</taxon>
        <taxon>Drosophila</taxon>
        <taxon>Sophophora</taxon>
    </lineage>
</organism>